<name>A0A0K8R638_IXORI</name>
<dbReference type="Gene3D" id="1.25.40.10">
    <property type="entry name" value="Tetratricopeptide repeat domain"/>
    <property type="match status" value="1"/>
</dbReference>
<evidence type="ECO:0000313" key="1">
    <source>
        <dbReference type="EMBL" id="JAA66348.1"/>
    </source>
</evidence>
<dbReference type="EMBL" id="GADI01007460">
    <property type="protein sequence ID" value="JAA66348.1"/>
    <property type="molecule type" value="mRNA"/>
</dbReference>
<dbReference type="PANTHER" id="PTHR45717:SF3">
    <property type="entry name" value="OS04G0544400 PROTEIN"/>
    <property type="match status" value="1"/>
</dbReference>
<dbReference type="InterPro" id="IPR011990">
    <property type="entry name" value="TPR-like_helical_dom_sf"/>
</dbReference>
<reference evidence="1" key="1">
    <citation type="submission" date="2012-12" db="EMBL/GenBank/DDBJ databases">
        <title>Identification and characterization of a phenylalanine ammonia-lyase gene family in Isatis indigotica Fort.</title>
        <authorList>
            <person name="Liu Q."/>
            <person name="Chen J."/>
            <person name="Zhou X."/>
            <person name="Di P."/>
            <person name="Xiao Y."/>
            <person name="Xuan H."/>
            <person name="Zhang L."/>
            <person name="Chen W."/>
        </authorList>
    </citation>
    <scope>NUCLEOTIDE SEQUENCE</scope>
    <source>
        <tissue evidence="1">Salivary gland</tissue>
    </source>
</reference>
<dbReference type="AlphaFoldDB" id="A0A0K8R638"/>
<dbReference type="PANTHER" id="PTHR45717">
    <property type="entry name" value="OS12G0527900 PROTEIN"/>
    <property type="match status" value="1"/>
</dbReference>
<sequence length="93" mass="11138">MVVMYIKSGLLEKAEECLRKLEDVIMGWDRRPYHNLMTLYGTMGREEEVYRIWNIYKASFANIPNYRYHAVISALIRSKTLRVLRRCMTSAFR</sequence>
<dbReference type="GO" id="GO:0005739">
    <property type="term" value="C:mitochondrion"/>
    <property type="evidence" value="ECO:0007669"/>
    <property type="project" value="TreeGrafter"/>
</dbReference>
<proteinExistence type="evidence at transcript level"/>
<accession>A0A0K8R638</accession>
<organism evidence="1">
    <name type="scientific">Ixodes ricinus</name>
    <name type="common">Common tick</name>
    <name type="synonym">Acarus ricinus</name>
    <dbReference type="NCBI Taxonomy" id="34613"/>
    <lineage>
        <taxon>Eukaryota</taxon>
        <taxon>Metazoa</taxon>
        <taxon>Ecdysozoa</taxon>
        <taxon>Arthropoda</taxon>
        <taxon>Chelicerata</taxon>
        <taxon>Arachnida</taxon>
        <taxon>Acari</taxon>
        <taxon>Parasitiformes</taxon>
        <taxon>Ixodida</taxon>
        <taxon>Ixodoidea</taxon>
        <taxon>Ixodidae</taxon>
        <taxon>Ixodinae</taxon>
        <taxon>Ixodes</taxon>
    </lineage>
</organism>
<protein>
    <submittedName>
        <fullName evidence="1">Putative chloroplast</fullName>
    </submittedName>
</protein>